<accession>W7JR00</accession>
<name>W7JR00_PLAFA</name>
<protein>
    <submittedName>
        <fullName evidence="1">Uncharacterized protein</fullName>
    </submittedName>
</protein>
<organism evidence="1 2">
    <name type="scientific">Plasmodium falciparum UGT5.1</name>
    <dbReference type="NCBI Taxonomy" id="1237627"/>
    <lineage>
        <taxon>Eukaryota</taxon>
        <taxon>Sar</taxon>
        <taxon>Alveolata</taxon>
        <taxon>Apicomplexa</taxon>
        <taxon>Aconoidasida</taxon>
        <taxon>Haemosporida</taxon>
        <taxon>Plasmodiidae</taxon>
        <taxon>Plasmodium</taxon>
        <taxon>Plasmodium (Laverania)</taxon>
    </lineage>
</organism>
<evidence type="ECO:0000313" key="2">
    <source>
        <dbReference type="Proteomes" id="UP000030697"/>
    </source>
</evidence>
<reference evidence="1 2" key="1">
    <citation type="submission" date="2013-02" db="EMBL/GenBank/DDBJ databases">
        <title>The Genome Sequence of Plasmodium falciparum UGT5.1.</title>
        <authorList>
            <consortium name="The Broad Institute Genome Sequencing Platform"/>
            <consortium name="The Broad Institute Genome Sequencing Center for Infectious Disease"/>
            <person name="Neafsey D."/>
            <person name="Cheeseman I."/>
            <person name="Volkman S."/>
            <person name="Adams J."/>
            <person name="Walker B."/>
            <person name="Young S.K."/>
            <person name="Zeng Q."/>
            <person name="Gargeya S."/>
            <person name="Fitzgerald M."/>
            <person name="Haas B."/>
            <person name="Abouelleil A."/>
            <person name="Alvarado L."/>
            <person name="Arachchi H.M."/>
            <person name="Berlin A.M."/>
            <person name="Chapman S.B."/>
            <person name="Dewar J."/>
            <person name="Goldberg J."/>
            <person name="Griggs A."/>
            <person name="Gujja S."/>
            <person name="Hansen M."/>
            <person name="Howarth C."/>
            <person name="Imamovic A."/>
            <person name="Larimer J."/>
            <person name="McCowan C."/>
            <person name="Murphy C."/>
            <person name="Neiman D."/>
            <person name="Pearson M."/>
            <person name="Priest M."/>
            <person name="Roberts A."/>
            <person name="Saif S."/>
            <person name="Shea T."/>
            <person name="Sisk P."/>
            <person name="Sykes S."/>
            <person name="Wortman J."/>
            <person name="Nusbaum C."/>
            <person name="Birren B."/>
        </authorList>
    </citation>
    <scope>NUCLEOTIDE SEQUENCE [LARGE SCALE GENOMIC DNA]</scope>
    <source>
        <strain evidence="1 2">UGT5.1</strain>
    </source>
</reference>
<sequence length="29" mass="3553">MCDAQKENKNTLDNNFLHKYSYKVFQMNK</sequence>
<proteinExistence type="predicted"/>
<dbReference type="Proteomes" id="UP000030697">
    <property type="component" value="Unassembled WGS sequence"/>
</dbReference>
<evidence type="ECO:0000313" key="1">
    <source>
        <dbReference type="EMBL" id="EWC73946.1"/>
    </source>
</evidence>
<gene>
    <name evidence="1" type="ORF">C923_05400</name>
</gene>
<dbReference type="EMBL" id="KE124734">
    <property type="protein sequence ID" value="EWC73946.1"/>
    <property type="molecule type" value="Genomic_DNA"/>
</dbReference>
<dbReference type="AlphaFoldDB" id="W7JR00"/>